<reference evidence="4 5" key="1">
    <citation type="submission" date="2019-03" db="EMBL/GenBank/DDBJ databases">
        <title>Genomics of glacier-inhabiting Cryobacterium strains.</title>
        <authorList>
            <person name="Liu Q."/>
            <person name="Xin Y.-H."/>
        </authorList>
    </citation>
    <scope>NUCLEOTIDE SEQUENCE [LARGE SCALE GENOMIC DNA]</scope>
    <source>
        <strain evidence="4 5">TMT1-23-1</strain>
    </source>
</reference>
<evidence type="ECO:0000256" key="1">
    <source>
        <dbReference type="ARBA" id="ARBA00022679"/>
    </source>
</evidence>
<evidence type="ECO:0000256" key="2">
    <source>
        <dbReference type="ARBA" id="ARBA00022695"/>
    </source>
</evidence>
<evidence type="ECO:0000313" key="4">
    <source>
        <dbReference type="EMBL" id="TFC99677.1"/>
    </source>
</evidence>
<dbReference type="NCBIfam" id="TIGR00125">
    <property type="entry name" value="cyt_tran_rel"/>
    <property type="match status" value="1"/>
</dbReference>
<dbReference type="InterPro" id="IPR014729">
    <property type="entry name" value="Rossmann-like_a/b/a_fold"/>
</dbReference>
<dbReference type="SUPFAM" id="SSF52374">
    <property type="entry name" value="Nucleotidylyl transferase"/>
    <property type="match status" value="1"/>
</dbReference>
<keyword evidence="2" id="KW-0548">Nucleotidyltransferase</keyword>
<keyword evidence="5" id="KW-1185">Reference proteome</keyword>
<gene>
    <name evidence="4" type="ORF">E3T28_08990</name>
</gene>
<comment type="caution">
    <text evidence="4">The sequence shown here is derived from an EMBL/GenBank/DDBJ whole genome shotgun (WGS) entry which is preliminary data.</text>
</comment>
<dbReference type="Pfam" id="PF01467">
    <property type="entry name" value="CTP_transf_like"/>
    <property type="match status" value="1"/>
</dbReference>
<sequence>MTKTVGYAGGAFDLFHIGHLNILKHARSECDHLIAGVATDEMLLVTKGSLPVVPLAERLEIVRHIDFVDEATAETDEDKLDTWRTLHFDVYFKGDDWKGTEKGRRLERRFAEVGVEIIYFPYTVSTSSTALRLALKALSSNAPSNQPVHDFSNSER</sequence>
<evidence type="ECO:0000313" key="5">
    <source>
        <dbReference type="Proteomes" id="UP000297853"/>
    </source>
</evidence>
<accession>A0ABY2J428</accession>
<dbReference type="Proteomes" id="UP000297853">
    <property type="component" value="Unassembled WGS sequence"/>
</dbReference>
<name>A0ABY2J428_9MICO</name>
<dbReference type="InterPro" id="IPR050385">
    <property type="entry name" value="Archaeal_FAD_synthase"/>
</dbReference>
<dbReference type="Gene3D" id="3.40.50.620">
    <property type="entry name" value="HUPs"/>
    <property type="match status" value="1"/>
</dbReference>
<feature type="domain" description="Cytidyltransferase-like" evidence="3">
    <location>
        <begin position="7"/>
        <end position="132"/>
    </location>
</feature>
<dbReference type="PANTHER" id="PTHR43793">
    <property type="entry name" value="FAD SYNTHASE"/>
    <property type="match status" value="1"/>
</dbReference>
<protein>
    <submittedName>
        <fullName evidence="4">Cytidyltransferase</fullName>
    </submittedName>
</protein>
<dbReference type="InterPro" id="IPR004821">
    <property type="entry name" value="Cyt_trans-like"/>
</dbReference>
<dbReference type="PANTHER" id="PTHR43793:SF1">
    <property type="entry name" value="FAD SYNTHASE"/>
    <property type="match status" value="1"/>
</dbReference>
<dbReference type="EMBL" id="SOGQ01000045">
    <property type="protein sequence ID" value="TFC99677.1"/>
    <property type="molecule type" value="Genomic_DNA"/>
</dbReference>
<evidence type="ECO:0000259" key="3">
    <source>
        <dbReference type="Pfam" id="PF01467"/>
    </source>
</evidence>
<keyword evidence="1" id="KW-0808">Transferase</keyword>
<organism evidence="4 5">
    <name type="scientific">Cryobacterium sinapicolor</name>
    <dbReference type="NCBI Taxonomy" id="1259236"/>
    <lineage>
        <taxon>Bacteria</taxon>
        <taxon>Bacillati</taxon>
        <taxon>Actinomycetota</taxon>
        <taxon>Actinomycetes</taxon>
        <taxon>Micrococcales</taxon>
        <taxon>Microbacteriaceae</taxon>
        <taxon>Cryobacterium</taxon>
    </lineage>
</organism>
<proteinExistence type="predicted"/>